<comment type="caution">
    <text evidence="3">The sequence shown here is derived from an EMBL/GenBank/DDBJ whole genome shotgun (WGS) entry which is preliminary data.</text>
</comment>
<keyword evidence="4" id="KW-1185">Reference proteome</keyword>
<dbReference type="Pfam" id="PF01206">
    <property type="entry name" value="TusA"/>
    <property type="match status" value="1"/>
</dbReference>
<evidence type="ECO:0000259" key="2">
    <source>
        <dbReference type="PROSITE" id="PS01148"/>
    </source>
</evidence>
<dbReference type="InterPro" id="IPR036868">
    <property type="entry name" value="TusA-like_sf"/>
</dbReference>
<proteinExistence type="inferred from homology"/>
<evidence type="ECO:0000256" key="1">
    <source>
        <dbReference type="ARBA" id="ARBA00008984"/>
    </source>
</evidence>
<feature type="domain" description="UPF0033" evidence="2">
    <location>
        <begin position="16"/>
        <end position="40"/>
    </location>
</feature>
<dbReference type="PANTHER" id="PTHR33279:SF2">
    <property type="entry name" value="SULFUR CARRIER PROTEIN TUSA"/>
    <property type="match status" value="1"/>
</dbReference>
<dbReference type="Proteomes" id="UP001595555">
    <property type="component" value="Unassembled WGS sequence"/>
</dbReference>
<dbReference type="EMBL" id="JBHRTF010000016">
    <property type="protein sequence ID" value="MFC3117302.1"/>
    <property type="molecule type" value="Genomic_DNA"/>
</dbReference>
<organism evidence="3 4">
    <name type="scientific">Cellvibrio fontiphilus</name>
    <dbReference type="NCBI Taxonomy" id="1815559"/>
    <lineage>
        <taxon>Bacteria</taxon>
        <taxon>Pseudomonadati</taxon>
        <taxon>Pseudomonadota</taxon>
        <taxon>Gammaproteobacteria</taxon>
        <taxon>Cellvibrionales</taxon>
        <taxon>Cellvibrionaceae</taxon>
        <taxon>Cellvibrio</taxon>
    </lineage>
</organism>
<dbReference type="PROSITE" id="PS01148">
    <property type="entry name" value="UPF0033"/>
    <property type="match status" value="1"/>
</dbReference>
<dbReference type="RefSeq" id="WP_378121415.1">
    <property type="nucleotide sequence ID" value="NZ_JBHRTF010000016.1"/>
</dbReference>
<dbReference type="InterPro" id="IPR001455">
    <property type="entry name" value="TusA-like"/>
</dbReference>
<reference evidence="4" key="1">
    <citation type="journal article" date="2019" name="Int. J. Syst. Evol. Microbiol.">
        <title>The Global Catalogue of Microorganisms (GCM) 10K type strain sequencing project: providing services to taxonomists for standard genome sequencing and annotation.</title>
        <authorList>
            <consortium name="The Broad Institute Genomics Platform"/>
            <consortium name="The Broad Institute Genome Sequencing Center for Infectious Disease"/>
            <person name="Wu L."/>
            <person name="Ma J."/>
        </authorList>
    </citation>
    <scope>NUCLEOTIDE SEQUENCE [LARGE SCALE GENOMIC DNA]</scope>
    <source>
        <strain evidence="4">KCTC 52237</strain>
    </source>
</reference>
<dbReference type="SUPFAM" id="SSF64307">
    <property type="entry name" value="SirA-like"/>
    <property type="match status" value="1"/>
</dbReference>
<name>A0ABV7FLF9_9GAMM</name>
<comment type="similarity">
    <text evidence="1">Belongs to the sulfur carrier protein TusA family.</text>
</comment>
<evidence type="ECO:0000313" key="3">
    <source>
        <dbReference type="EMBL" id="MFC3117302.1"/>
    </source>
</evidence>
<dbReference type="Gene3D" id="3.30.110.40">
    <property type="entry name" value="TusA-like domain"/>
    <property type="match status" value="1"/>
</dbReference>
<dbReference type="PANTHER" id="PTHR33279">
    <property type="entry name" value="SULFUR CARRIER PROTEIN YEDF-RELATED"/>
    <property type="match status" value="1"/>
</dbReference>
<gene>
    <name evidence="3" type="ORF">ACFODX_17160</name>
</gene>
<protein>
    <submittedName>
        <fullName evidence="3">Sulfurtransferase TusA family protein</fullName>
    </submittedName>
</protein>
<dbReference type="CDD" id="cd00291">
    <property type="entry name" value="SirA_YedF_YeeD"/>
    <property type="match status" value="1"/>
</dbReference>
<sequence>MSDTTDCFILPVDADLDARGLLCPLPLLKAKQALRNLQPGQVLRVLATDAGSVRDFHAYAKISGIELCDHAVRDAVYCYLLKVPNT</sequence>
<accession>A0ABV7FLF9</accession>
<evidence type="ECO:0000313" key="4">
    <source>
        <dbReference type="Proteomes" id="UP001595555"/>
    </source>
</evidence>